<sequence>MLKFIVCIIVIEVFSIGDCSFNSEIGFSRDVVSPSFVQEGDTIIEEFGVLKDWDMLYGSYLNCKVKSGSPDGRSLIFIPENFHLTPSNLKTTIQIDIPFDCKSGTTFAGMLIDCTPEMMPENKLMHSDIVSYVISDSLSPEMCGDPHLAQVVRGKDEEGNSVNQTICYDFYGKSGDSFELLSDKYLGVSIISSLRDDYYIGSIIIKTIYGSIEVTTKDVKGPNGYYKTWFDKKRTRLIDDSAYKIDIIVRNSITIIIRRDSRKLKLFLLKIKQFFGKSYLNINIQETSDRLGLMDKYHGGLLSLVFSNDYKFYEPVQDTNQATVLINDRIVKSFRKFKDNNSCYMLKIEDILFPRNIDVIKI</sequence>
<name>A0A7I8W006_9ANNE</name>
<comment type="caution">
    <text evidence="2">The sequence shown here is derived from an EMBL/GenBank/DDBJ whole genome shotgun (WGS) entry which is preliminary data.</text>
</comment>
<evidence type="ECO:0000256" key="1">
    <source>
        <dbReference type="SAM" id="SignalP"/>
    </source>
</evidence>
<dbReference type="EMBL" id="CAJFCJ010000014">
    <property type="protein sequence ID" value="CAD5121191.1"/>
    <property type="molecule type" value="Genomic_DNA"/>
</dbReference>
<dbReference type="Proteomes" id="UP000549394">
    <property type="component" value="Unassembled WGS sequence"/>
</dbReference>
<evidence type="ECO:0000313" key="3">
    <source>
        <dbReference type="Proteomes" id="UP000549394"/>
    </source>
</evidence>
<gene>
    <name evidence="2" type="ORF">DGYR_LOCUS9177</name>
</gene>
<keyword evidence="3" id="KW-1185">Reference proteome</keyword>
<accession>A0A7I8W006</accession>
<proteinExistence type="predicted"/>
<feature type="signal peptide" evidence="1">
    <location>
        <begin position="1"/>
        <end position="19"/>
    </location>
</feature>
<keyword evidence="1" id="KW-0732">Signal</keyword>
<organism evidence="2 3">
    <name type="scientific">Dimorphilus gyrociliatus</name>
    <dbReference type="NCBI Taxonomy" id="2664684"/>
    <lineage>
        <taxon>Eukaryota</taxon>
        <taxon>Metazoa</taxon>
        <taxon>Spiralia</taxon>
        <taxon>Lophotrochozoa</taxon>
        <taxon>Annelida</taxon>
        <taxon>Polychaeta</taxon>
        <taxon>Polychaeta incertae sedis</taxon>
        <taxon>Dinophilidae</taxon>
        <taxon>Dimorphilus</taxon>
    </lineage>
</organism>
<evidence type="ECO:0000313" key="2">
    <source>
        <dbReference type="EMBL" id="CAD5121191.1"/>
    </source>
</evidence>
<reference evidence="2 3" key="1">
    <citation type="submission" date="2020-08" db="EMBL/GenBank/DDBJ databases">
        <authorList>
            <person name="Hejnol A."/>
        </authorList>
    </citation>
    <scope>NUCLEOTIDE SEQUENCE [LARGE SCALE GENOMIC DNA]</scope>
</reference>
<feature type="chain" id="PRO_5029503558" evidence="1">
    <location>
        <begin position="20"/>
        <end position="362"/>
    </location>
</feature>
<dbReference type="AlphaFoldDB" id="A0A7I8W006"/>
<protein>
    <submittedName>
        <fullName evidence="2">DgyrCDS9726</fullName>
    </submittedName>
</protein>